<feature type="transmembrane region" description="Helical" evidence="7">
    <location>
        <begin position="92"/>
        <end position="115"/>
    </location>
</feature>
<evidence type="ECO:0000256" key="1">
    <source>
        <dbReference type="ARBA" id="ARBA00004651"/>
    </source>
</evidence>
<evidence type="ECO:0000256" key="5">
    <source>
        <dbReference type="ARBA" id="ARBA00022989"/>
    </source>
</evidence>
<evidence type="ECO:0000256" key="6">
    <source>
        <dbReference type="ARBA" id="ARBA00023136"/>
    </source>
</evidence>
<feature type="transmembrane region" description="Helical" evidence="7">
    <location>
        <begin position="398"/>
        <end position="422"/>
    </location>
</feature>
<feature type="transmembrane region" description="Helical" evidence="7">
    <location>
        <begin position="146"/>
        <end position="165"/>
    </location>
</feature>
<evidence type="ECO:0000256" key="3">
    <source>
        <dbReference type="ARBA" id="ARBA00022475"/>
    </source>
</evidence>
<feature type="transmembrane region" description="Helical" evidence="7">
    <location>
        <begin position="61"/>
        <end position="80"/>
    </location>
</feature>
<feature type="domain" description="Major facilitator superfamily (MFS) profile" evidence="8">
    <location>
        <begin position="23"/>
        <end position="479"/>
    </location>
</feature>
<dbReference type="InterPro" id="IPR036259">
    <property type="entry name" value="MFS_trans_sf"/>
</dbReference>
<dbReference type="EMBL" id="JASWHZ010000001">
    <property type="protein sequence ID" value="MDL2418856.1"/>
    <property type="molecule type" value="Genomic_DNA"/>
</dbReference>
<keyword evidence="5 7" id="KW-1133">Transmembrane helix</keyword>
<dbReference type="Proteomes" id="UP001229716">
    <property type="component" value="Unassembled WGS sequence"/>
</dbReference>
<feature type="transmembrane region" description="Helical" evidence="7">
    <location>
        <begin position="21"/>
        <end position="41"/>
    </location>
</feature>
<dbReference type="InterPro" id="IPR011701">
    <property type="entry name" value="MFS"/>
</dbReference>
<dbReference type="InterPro" id="IPR004638">
    <property type="entry name" value="EmrB-like"/>
</dbReference>
<comment type="subcellular location">
    <subcellularLocation>
        <location evidence="1">Cell membrane</location>
        <topology evidence="1">Multi-pass membrane protein</topology>
    </subcellularLocation>
</comment>
<dbReference type="PANTHER" id="PTHR42718:SF43">
    <property type="entry name" value="LINCOMYCIN RESISTANCE PROTEIN LMRB"/>
    <property type="match status" value="1"/>
</dbReference>
<evidence type="ECO:0000313" key="9">
    <source>
        <dbReference type="EMBL" id="MDL2418856.1"/>
    </source>
</evidence>
<keyword evidence="2" id="KW-0813">Transport</keyword>
<feature type="transmembrane region" description="Helical" evidence="7">
    <location>
        <begin position="177"/>
        <end position="197"/>
    </location>
</feature>
<feature type="transmembrane region" description="Helical" evidence="7">
    <location>
        <begin position="453"/>
        <end position="474"/>
    </location>
</feature>
<dbReference type="PRINTS" id="PR01036">
    <property type="entry name" value="TCRTETB"/>
</dbReference>
<feature type="transmembrane region" description="Helical" evidence="7">
    <location>
        <begin position="240"/>
        <end position="256"/>
    </location>
</feature>
<reference evidence="9 10" key="1">
    <citation type="journal article" date="2023" name="Int. J. Mol. Sci.">
        <title>Pathogenicity and Genomic Characterization of a Novel Genospecies, Bacillus shihchuchen, of the Bacillus cereus Group Isolated from Chinese Softshell Turtle (Pelodiscus sinensis).</title>
        <authorList>
            <person name="Cheng L.W."/>
            <person name="Byadgi O.V."/>
            <person name="Tsai C.E."/>
            <person name="Wang P.C."/>
            <person name="Chen S.C."/>
        </authorList>
    </citation>
    <scope>NUCLEOTIDE SEQUENCE [LARGE SCALE GENOMIC DNA]</scope>
    <source>
        <strain evidence="9 10">QF108-045</strain>
    </source>
</reference>
<dbReference type="InterPro" id="IPR020846">
    <property type="entry name" value="MFS_dom"/>
</dbReference>
<dbReference type="Pfam" id="PF07690">
    <property type="entry name" value="MFS_1"/>
    <property type="match status" value="1"/>
</dbReference>
<evidence type="ECO:0000256" key="7">
    <source>
        <dbReference type="SAM" id="Phobius"/>
    </source>
</evidence>
<feature type="transmembrane region" description="Helical" evidence="7">
    <location>
        <begin position="276"/>
        <end position="301"/>
    </location>
</feature>
<dbReference type="CDD" id="cd17503">
    <property type="entry name" value="MFS_LmrB_MDR_like"/>
    <property type="match status" value="1"/>
</dbReference>
<feature type="transmembrane region" description="Helical" evidence="7">
    <location>
        <begin position="209"/>
        <end position="228"/>
    </location>
</feature>
<comment type="caution">
    <text evidence="9">The sequence shown here is derived from an EMBL/GenBank/DDBJ whole genome shotgun (WGS) entry which is preliminary data.</text>
</comment>
<feature type="transmembrane region" description="Helical" evidence="7">
    <location>
        <begin position="366"/>
        <end position="386"/>
    </location>
</feature>
<gene>
    <name evidence="9" type="ORF">P6F46_22050</name>
</gene>
<feature type="transmembrane region" description="Helical" evidence="7">
    <location>
        <begin position="313"/>
        <end position="334"/>
    </location>
</feature>
<evidence type="ECO:0000313" key="10">
    <source>
        <dbReference type="Proteomes" id="UP001229716"/>
    </source>
</evidence>
<dbReference type="PROSITE" id="PS50850">
    <property type="entry name" value="MFS"/>
    <property type="match status" value="1"/>
</dbReference>
<keyword evidence="4 7" id="KW-0812">Transmembrane</keyword>
<name>A0ABT7KXM4_9BACI</name>
<organism evidence="9 10">
    <name type="scientific">Bacillus shihchuchen</name>
    <dbReference type="NCBI Taxonomy" id="3036942"/>
    <lineage>
        <taxon>Bacteria</taxon>
        <taxon>Bacillati</taxon>
        <taxon>Bacillota</taxon>
        <taxon>Bacilli</taxon>
        <taxon>Bacillales</taxon>
        <taxon>Bacillaceae</taxon>
        <taxon>Bacillus</taxon>
        <taxon>Bacillus cereus group</taxon>
    </lineage>
</organism>
<proteinExistence type="predicted"/>
<evidence type="ECO:0000256" key="2">
    <source>
        <dbReference type="ARBA" id="ARBA00022448"/>
    </source>
</evidence>
<feature type="transmembrane region" description="Helical" evidence="7">
    <location>
        <begin position="341"/>
        <end position="360"/>
    </location>
</feature>
<dbReference type="PANTHER" id="PTHR42718">
    <property type="entry name" value="MAJOR FACILITATOR SUPERFAMILY MULTIDRUG TRANSPORTER MFSC"/>
    <property type="match status" value="1"/>
</dbReference>
<evidence type="ECO:0000259" key="8">
    <source>
        <dbReference type="PROSITE" id="PS50850"/>
    </source>
</evidence>
<keyword evidence="10" id="KW-1185">Reference proteome</keyword>
<dbReference type="Gene3D" id="1.20.1250.20">
    <property type="entry name" value="MFS general substrate transporter like domains"/>
    <property type="match status" value="1"/>
</dbReference>
<evidence type="ECO:0000256" key="4">
    <source>
        <dbReference type="ARBA" id="ARBA00022692"/>
    </source>
</evidence>
<keyword evidence="3" id="KW-1003">Cell membrane</keyword>
<accession>A0ABT7KXM4</accession>
<keyword evidence="6 7" id="KW-0472">Membrane</keyword>
<dbReference type="NCBIfam" id="TIGR00711">
    <property type="entry name" value="efflux_EmrB"/>
    <property type="match status" value="1"/>
</dbReference>
<dbReference type="Gene3D" id="1.20.1720.10">
    <property type="entry name" value="Multidrug resistance protein D"/>
    <property type="match status" value="1"/>
</dbReference>
<dbReference type="SUPFAM" id="SSF103473">
    <property type="entry name" value="MFS general substrate transporter"/>
    <property type="match status" value="1"/>
</dbReference>
<protein>
    <submittedName>
        <fullName evidence="9">MDR family MFS transporter</fullName>
    </submittedName>
</protein>
<feature type="transmembrane region" description="Helical" evidence="7">
    <location>
        <begin position="121"/>
        <end position="139"/>
    </location>
</feature>
<sequence>MNMTTKSPASGKVDTSNMKHTPILIALLLGAMVALLNETLLGNALTVLMKEFDVTASTIQWLSTAYMLVVGVLVPITALLQQWLTTRQMFLIAMVTFLAGTLIAGFAPTFSVLLIGRIVQAVATGLISPLLMNTILIICPPEKRGATMGLIALVMMAAPAIGPTLSGVIVDSLNWRWLFYIVIPIVIISIMIGMKYIQNVSELTRPKVDYPSILLSTLGFGGFVYSFSASGDLGWSDAKVYGALLVGLISLCIFVVRQLKIENPILELRAFKVPMFTLSVGLIVIVMMSLFSTMTLLPMFLQTVLLVTAFKSGIIMLPGSIISAIMGPIAGKLFDKFSPKVIIVPGIVLVGIAMFLFKGITPDTSMLQIIIMHSVLMVGLMFVMTAQTYGLNQLTPDLYPHGTALFNTLQQVAGAIGTAIFISKMSSGTTKYMESSANPLDPVEKLNGLTSGFQGAFALGLIFIVVAFIVSLFLKEEKKGVEVAGFYRTKIKVYIKRHLYD</sequence>